<evidence type="ECO:0000313" key="3">
    <source>
        <dbReference type="EMBL" id="ELP87032.1"/>
    </source>
</evidence>
<keyword evidence="1" id="KW-0812">Transmembrane</keyword>
<dbReference type="OMA" id="TKNCEAN"/>
<dbReference type="GeneID" id="14885983"/>
<protein>
    <recommendedName>
        <fullName evidence="2">EGF-like domain-containing protein</fullName>
    </recommendedName>
</protein>
<evidence type="ECO:0000256" key="1">
    <source>
        <dbReference type="SAM" id="Phobius"/>
    </source>
</evidence>
<gene>
    <name evidence="3" type="ORF">EIN_319710</name>
</gene>
<evidence type="ECO:0000313" key="4">
    <source>
        <dbReference type="Proteomes" id="UP000014680"/>
    </source>
</evidence>
<keyword evidence="1" id="KW-1133">Transmembrane helix</keyword>
<dbReference type="SUPFAM" id="SSF57184">
    <property type="entry name" value="Growth factor receptor domain"/>
    <property type="match status" value="1"/>
</dbReference>
<evidence type="ECO:0000259" key="2">
    <source>
        <dbReference type="PROSITE" id="PS01186"/>
    </source>
</evidence>
<keyword evidence="4" id="KW-1185">Reference proteome</keyword>
<dbReference type="RefSeq" id="XP_004253803.1">
    <property type="nucleotide sequence ID" value="XM_004253755.1"/>
</dbReference>
<keyword evidence="1" id="KW-0472">Membrane</keyword>
<dbReference type="PROSITE" id="PS01186">
    <property type="entry name" value="EGF_2"/>
    <property type="match status" value="1"/>
</dbReference>
<reference evidence="3 4" key="1">
    <citation type="submission" date="2012-10" db="EMBL/GenBank/DDBJ databases">
        <authorList>
            <person name="Zafar N."/>
            <person name="Inman J."/>
            <person name="Hall N."/>
            <person name="Lorenzi H."/>
            <person name="Caler E."/>
        </authorList>
    </citation>
    <scope>NUCLEOTIDE SEQUENCE [LARGE SCALE GENOMIC DNA]</scope>
    <source>
        <strain evidence="3 4">IP1</strain>
    </source>
</reference>
<proteinExistence type="predicted"/>
<sequence length="372" mass="41101">MYVKYHLNDQQMVKSTHTTSECTDGNSTTFAIKNGDVQETFTPSSIFGVVLETCNSTNTKSVIQNYPTECTTGITGYYKFITKDNNVIRLTYTENTCTNLLETSLVLAVCGCKETEGNAFVISMTCAKTCGDNEEFVDNECRCKTGYQKVGDKCVPQCTAHATYNTTSAHCECDNGYVSVNEKCEKTCGENEVYNLTSDTCECKVGYIRDNEKCVSKCKENEVYNTQTDKCQCVDGYTLFNSICTKNCEANFEFNSEGKCVCKSGYELLNNDCVVTCLANQIRNTVGECICDASKNYVLVDGICVIKGDTSSAFVPLLVIMFIIGIIVLIIILLVVWYFKRRRNSTNATHADPFGASLVPDELNMVGVSKDA</sequence>
<dbReference type="EMBL" id="KB206890">
    <property type="protein sequence ID" value="ELP87032.1"/>
    <property type="molecule type" value="Genomic_DNA"/>
</dbReference>
<dbReference type="VEuPathDB" id="AmoebaDB:EIN_319710"/>
<accession>A0A0A1TZM3</accession>
<organism evidence="3 4">
    <name type="scientific">Entamoeba invadens IP1</name>
    <dbReference type="NCBI Taxonomy" id="370355"/>
    <lineage>
        <taxon>Eukaryota</taxon>
        <taxon>Amoebozoa</taxon>
        <taxon>Evosea</taxon>
        <taxon>Archamoebae</taxon>
        <taxon>Mastigamoebida</taxon>
        <taxon>Entamoebidae</taxon>
        <taxon>Entamoeba</taxon>
    </lineage>
</organism>
<name>A0A0A1TZM3_ENTIV</name>
<dbReference type="KEGG" id="eiv:EIN_319710"/>
<dbReference type="InterPro" id="IPR009030">
    <property type="entry name" value="Growth_fac_rcpt_cys_sf"/>
</dbReference>
<feature type="transmembrane region" description="Helical" evidence="1">
    <location>
        <begin position="313"/>
        <end position="339"/>
    </location>
</feature>
<dbReference type="OrthoDB" id="409374at2759"/>
<feature type="domain" description="EGF-like" evidence="2">
    <location>
        <begin position="171"/>
        <end position="184"/>
    </location>
</feature>
<dbReference type="Proteomes" id="UP000014680">
    <property type="component" value="Unassembled WGS sequence"/>
</dbReference>
<dbReference type="AlphaFoldDB" id="A0A0A1TZM3"/>
<dbReference type="InterPro" id="IPR000742">
    <property type="entry name" value="EGF"/>
</dbReference>